<keyword evidence="1" id="KW-0378">Hydrolase</keyword>
<protein>
    <submittedName>
        <fullName evidence="4">Uncharacterized protein</fullName>
    </submittedName>
</protein>
<keyword evidence="1" id="KW-0540">Nuclease</keyword>
<dbReference type="InterPro" id="IPR022894">
    <property type="entry name" value="Oligoribonuclease"/>
</dbReference>
<gene>
    <name evidence="4" type="ORF">ACJMK2_026391</name>
</gene>
<feature type="coiled-coil region" evidence="2">
    <location>
        <begin position="57"/>
        <end position="84"/>
    </location>
</feature>
<organism evidence="4 5">
    <name type="scientific">Sinanodonta woodiana</name>
    <name type="common">Chinese pond mussel</name>
    <name type="synonym">Anodonta woodiana</name>
    <dbReference type="NCBI Taxonomy" id="1069815"/>
    <lineage>
        <taxon>Eukaryota</taxon>
        <taxon>Metazoa</taxon>
        <taxon>Spiralia</taxon>
        <taxon>Lophotrochozoa</taxon>
        <taxon>Mollusca</taxon>
        <taxon>Bivalvia</taxon>
        <taxon>Autobranchia</taxon>
        <taxon>Heteroconchia</taxon>
        <taxon>Palaeoheterodonta</taxon>
        <taxon>Unionida</taxon>
        <taxon>Unionoidea</taxon>
        <taxon>Unionidae</taxon>
        <taxon>Unioninae</taxon>
        <taxon>Sinanodonta</taxon>
    </lineage>
</organism>
<comment type="caution">
    <text evidence="4">The sequence shown here is derived from an EMBL/GenBank/DDBJ whole genome shotgun (WGS) entry which is preliminary data.</text>
</comment>
<dbReference type="PANTHER" id="PTHR11046:SF29">
    <property type="match status" value="1"/>
</dbReference>
<name>A0ABD3XN60_SINWO</name>
<dbReference type="PANTHER" id="PTHR11046">
    <property type="entry name" value="OLIGORIBONUCLEASE, MITOCHONDRIAL"/>
    <property type="match status" value="1"/>
</dbReference>
<evidence type="ECO:0000256" key="1">
    <source>
        <dbReference type="ARBA" id="ARBA00022722"/>
    </source>
</evidence>
<dbReference type="AlphaFoldDB" id="A0ABD3XN60"/>
<feature type="region of interest" description="Disordered" evidence="3">
    <location>
        <begin position="1"/>
        <end position="39"/>
    </location>
</feature>
<feature type="coiled-coil region" evidence="2">
    <location>
        <begin position="117"/>
        <end position="161"/>
    </location>
</feature>
<proteinExistence type="predicted"/>
<accession>A0ABD3XN60</accession>
<evidence type="ECO:0000313" key="5">
    <source>
        <dbReference type="Proteomes" id="UP001634394"/>
    </source>
</evidence>
<keyword evidence="2" id="KW-0175">Coiled coil</keyword>
<sequence length="951" mass="109009">MKLEERPIQDTDLCSQQSVQADNCSVNNDHDGTSHSTDMDNFEKAQKKTLNVYDYELNKKNKTLNKLMNEIENSKNDLKSLENKVGHFGVRNVNKHDEKARITRQALRKSKAHVRGLTKIIEKLQNVKEENKQLAVEKEILKKELDMLNEKKLIIDSAENKKLNAQKSASYYKMKAKKLHQQIKSGESPNIDKVKHILVGKNQELHNLQVQVEMLTEELNEKHCTKNLDGSYTDNVRLCVIELAALEVATEKISPAIEVVSRHIFRREIGKSDLPNSTSVQTIVNEGHYLAKAFIAAKLDTVGSWGLNRDGTTRKKKKIVDTSITLESGDVISLGFTHVAHENARTIHDVTKKHITELAQLKSETSSSEEQMKNTVSEYVPIPQHTPIRNDMCQLQTPSRTINTSVSNDFITDSLSKLAFTMCDRASNEKLADKLLDQWRDEVLNQCDDDQKQSVLHFHCMAHVLLGFHKYACVDLKSLESTIFKESGRLGRDALPQFKFWTKKETYVERVARTVSDTFGPVGDHYGLRDRWEAYCSRKRIKSLIGSYRDNRFNSLFQTAAEVVLHAEDIMDVMDTVTKPNQKLVSVQADLKCDIIKVMLQCFGLLYIKVTGPYWNLVTMGEVPYLLLYTHIQDLASFLKQCSSTPETLLNPEGHWKSDDTSDLYAVPHHKRLAQKLFVVAQSTEGILHQTIKTVTAAMLRTVEKQLVDFLPGGKYSKAPSKADLERTSFSHSTNLGCEHHFGDLDSSQKRRPNASMHHHTTVQLLKRNRKSLIHWLSDMPSNKKEEIMKKARKGGRVLREQNMNAEKEVEMEINRSMIEEKGNPQKRRKTNGLSEIANDPEEDYDCITNKLPVINEFSDNEYIAVAYQDQWYPGCVLKSSGPEAIVKFMAPCRRQGYFIWPVREDIQSVKKDFVLKRGFLPDCVNSGRQWYFKEHDEIDSLFRQYQNKFF</sequence>
<evidence type="ECO:0000256" key="2">
    <source>
        <dbReference type="SAM" id="Coils"/>
    </source>
</evidence>
<dbReference type="GO" id="GO:0004518">
    <property type="term" value="F:nuclease activity"/>
    <property type="evidence" value="ECO:0007669"/>
    <property type="project" value="UniProtKB-KW"/>
</dbReference>
<dbReference type="EMBL" id="JBJQND010000002">
    <property type="protein sequence ID" value="KAL3886393.1"/>
    <property type="molecule type" value="Genomic_DNA"/>
</dbReference>
<evidence type="ECO:0000313" key="4">
    <source>
        <dbReference type="EMBL" id="KAL3886393.1"/>
    </source>
</evidence>
<dbReference type="Proteomes" id="UP001634394">
    <property type="component" value="Unassembled WGS sequence"/>
</dbReference>
<feature type="coiled-coil region" evidence="2">
    <location>
        <begin position="198"/>
        <end position="225"/>
    </location>
</feature>
<feature type="compositionally biased region" description="Basic and acidic residues" evidence="3">
    <location>
        <begin position="28"/>
        <end position="39"/>
    </location>
</feature>
<keyword evidence="5" id="KW-1185">Reference proteome</keyword>
<reference evidence="4 5" key="1">
    <citation type="submission" date="2024-11" db="EMBL/GenBank/DDBJ databases">
        <title>Chromosome-level genome assembly of the freshwater bivalve Anodonta woodiana.</title>
        <authorList>
            <person name="Chen X."/>
        </authorList>
    </citation>
    <scope>NUCLEOTIDE SEQUENCE [LARGE SCALE GENOMIC DNA]</scope>
    <source>
        <strain evidence="4">MN2024</strain>
        <tissue evidence="4">Gills</tissue>
    </source>
</reference>
<feature type="compositionally biased region" description="Polar residues" evidence="3">
    <location>
        <begin position="12"/>
        <end position="27"/>
    </location>
</feature>
<evidence type="ECO:0000256" key="3">
    <source>
        <dbReference type="SAM" id="MobiDB-lite"/>
    </source>
</evidence>